<sequence>GPGFHPHLPGFKHQFLAKALGATMWFFIFYRARCFNSVPQGLSHPWEAHGHGHHDEH</sequence>
<accession>A0ACB6ZX07</accession>
<feature type="non-terminal residue" evidence="1">
    <location>
        <position position="57"/>
    </location>
</feature>
<comment type="caution">
    <text evidence="1">The sequence shown here is derived from an EMBL/GenBank/DDBJ whole genome shotgun (WGS) entry which is preliminary data.</text>
</comment>
<reference evidence="1" key="2">
    <citation type="journal article" date="2020" name="Nat. Commun.">
        <title>Large-scale genome sequencing of mycorrhizal fungi provides insights into the early evolution of symbiotic traits.</title>
        <authorList>
            <person name="Miyauchi S."/>
            <person name="Kiss E."/>
            <person name="Kuo A."/>
            <person name="Drula E."/>
            <person name="Kohler A."/>
            <person name="Sanchez-Garcia M."/>
            <person name="Morin E."/>
            <person name="Andreopoulos B."/>
            <person name="Barry K.W."/>
            <person name="Bonito G."/>
            <person name="Buee M."/>
            <person name="Carver A."/>
            <person name="Chen C."/>
            <person name="Cichocki N."/>
            <person name="Clum A."/>
            <person name="Culley D."/>
            <person name="Crous P.W."/>
            <person name="Fauchery L."/>
            <person name="Girlanda M."/>
            <person name="Hayes R.D."/>
            <person name="Keri Z."/>
            <person name="LaButti K."/>
            <person name="Lipzen A."/>
            <person name="Lombard V."/>
            <person name="Magnuson J."/>
            <person name="Maillard F."/>
            <person name="Murat C."/>
            <person name="Nolan M."/>
            <person name="Ohm R.A."/>
            <person name="Pangilinan J."/>
            <person name="Pereira M.F."/>
            <person name="Perotto S."/>
            <person name="Peter M."/>
            <person name="Pfister S."/>
            <person name="Riley R."/>
            <person name="Sitrit Y."/>
            <person name="Stielow J.B."/>
            <person name="Szollosi G."/>
            <person name="Zifcakova L."/>
            <person name="Stursova M."/>
            <person name="Spatafora J.W."/>
            <person name="Tedersoo L."/>
            <person name="Vaario L.M."/>
            <person name="Yamada A."/>
            <person name="Yan M."/>
            <person name="Wang P."/>
            <person name="Xu J."/>
            <person name="Bruns T."/>
            <person name="Baldrian P."/>
            <person name="Vilgalys R."/>
            <person name="Dunand C."/>
            <person name="Henrissat B."/>
            <person name="Grigoriev I.V."/>
            <person name="Hibbett D."/>
            <person name="Nagy L.G."/>
            <person name="Martin F.M."/>
        </authorList>
    </citation>
    <scope>NUCLEOTIDE SEQUENCE</scope>
    <source>
        <strain evidence="1">P2</strain>
    </source>
</reference>
<dbReference type="EMBL" id="MU117962">
    <property type="protein sequence ID" value="KAF9653913.1"/>
    <property type="molecule type" value="Genomic_DNA"/>
</dbReference>
<evidence type="ECO:0000313" key="2">
    <source>
        <dbReference type="Proteomes" id="UP000886501"/>
    </source>
</evidence>
<protein>
    <submittedName>
        <fullName evidence="1">Uncharacterized protein</fullName>
    </submittedName>
</protein>
<gene>
    <name evidence="1" type="ORF">BDM02DRAFT_3068958</name>
</gene>
<name>A0ACB6ZX07_THEGA</name>
<keyword evidence="2" id="KW-1185">Reference proteome</keyword>
<feature type="non-terminal residue" evidence="1">
    <location>
        <position position="1"/>
    </location>
</feature>
<reference evidence="1" key="1">
    <citation type="submission" date="2019-10" db="EMBL/GenBank/DDBJ databases">
        <authorList>
            <consortium name="DOE Joint Genome Institute"/>
            <person name="Kuo A."/>
            <person name="Miyauchi S."/>
            <person name="Kiss E."/>
            <person name="Drula E."/>
            <person name="Kohler A."/>
            <person name="Sanchez-Garcia M."/>
            <person name="Andreopoulos B."/>
            <person name="Barry K.W."/>
            <person name="Bonito G."/>
            <person name="Buee M."/>
            <person name="Carver A."/>
            <person name="Chen C."/>
            <person name="Cichocki N."/>
            <person name="Clum A."/>
            <person name="Culley D."/>
            <person name="Crous P.W."/>
            <person name="Fauchery L."/>
            <person name="Girlanda M."/>
            <person name="Hayes R."/>
            <person name="Keri Z."/>
            <person name="Labutti K."/>
            <person name="Lipzen A."/>
            <person name="Lombard V."/>
            <person name="Magnuson J."/>
            <person name="Maillard F."/>
            <person name="Morin E."/>
            <person name="Murat C."/>
            <person name="Nolan M."/>
            <person name="Ohm R."/>
            <person name="Pangilinan J."/>
            <person name="Pereira M."/>
            <person name="Perotto S."/>
            <person name="Peter M."/>
            <person name="Riley R."/>
            <person name="Sitrit Y."/>
            <person name="Stielow B."/>
            <person name="Szollosi G."/>
            <person name="Zifcakova L."/>
            <person name="Stursova M."/>
            <person name="Spatafora J.W."/>
            <person name="Tedersoo L."/>
            <person name="Vaario L.-M."/>
            <person name="Yamada A."/>
            <person name="Yan M."/>
            <person name="Wang P."/>
            <person name="Xu J."/>
            <person name="Bruns T."/>
            <person name="Baldrian P."/>
            <person name="Vilgalys R."/>
            <person name="Henrissat B."/>
            <person name="Grigoriev I.V."/>
            <person name="Hibbett D."/>
            <person name="Nagy L.G."/>
            <person name="Martin F.M."/>
        </authorList>
    </citation>
    <scope>NUCLEOTIDE SEQUENCE</scope>
    <source>
        <strain evidence="1">P2</strain>
    </source>
</reference>
<proteinExistence type="predicted"/>
<dbReference type="Proteomes" id="UP000886501">
    <property type="component" value="Unassembled WGS sequence"/>
</dbReference>
<evidence type="ECO:0000313" key="1">
    <source>
        <dbReference type="EMBL" id="KAF9653913.1"/>
    </source>
</evidence>
<organism evidence="1 2">
    <name type="scientific">Thelephora ganbajun</name>
    <name type="common">Ganba fungus</name>
    <dbReference type="NCBI Taxonomy" id="370292"/>
    <lineage>
        <taxon>Eukaryota</taxon>
        <taxon>Fungi</taxon>
        <taxon>Dikarya</taxon>
        <taxon>Basidiomycota</taxon>
        <taxon>Agaricomycotina</taxon>
        <taxon>Agaricomycetes</taxon>
        <taxon>Thelephorales</taxon>
        <taxon>Thelephoraceae</taxon>
        <taxon>Thelephora</taxon>
    </lineage>
</organism>